<dbReference type="Proteomes" id="UP000000600">
    <property type="component" value="Unassembled WGS sequence"/>
</dbReference>
<dbReference type="InterPro" id="IPR011009">
    <property type="entry name" value="Kinase-like_dom_sf"/>
</dbReference>
<dbReference type="Pfam" id="PF09192">
    <property type="entry name" value="Act-Frag_cataly"/>
    <property type="match status" value="1"/>
</dbReference>
<evidence type="ECO:0000256" key="2">
    <source>
        <dbReference type="ARBA" id="ARBA00022679"/>
    </source>
</evidence>
<dbReference type="FunFam" id="1.10.510.10:FF:000766">
    <property type="entry name" value="CAMK/CDPK protein kinase"/>
    <property type="match status" value="1"/>
</dbReference>
<keyword evidence="1" id="KW-0723">Serine/threonine-protein kinase</keyword>
<sequence>MKHIKKVDLIKNSSKNKKFHDIYELNKNDKLGQGSYGMVFKAIHRATGLARAVKIIHKASVKQKERLTNELRTVELLDHPHVIRVFETYEDNDYIYVIMEICKGGDIFDKVLEYGNFDEQGALIIFIQIIRSVVYYQSLNIVHRDLKPENFLFQTNNDLNTLYIIDFGLARIFEPGILHQWTKAGTAYYVAPEVLAGTYDNRCDLWSIGVILYVLLCGYPPFYGETEQEILYSIQKGKFDFDGPEWKNVSLQVKELISQLLKPYKQRLNLQQTLQHEWLQKYVQKGEVTLTQTHIERWQAYHQIKQIGLLYLATQLEQSEIINIKNGFLFMNKSQSGVLTKAEIESGILLQNIQSQNQNSQQFAQSQMYIKQKNIQYQCFNFYHRMVEQLKKAQKLLILILNVIQIISNSSIYFDYHIQFVIFICIKYIIFSMISQFTKPKRKMEHPDYAPYPLRRPGPGQDDRKSDIPLDYNLKEFNFASKTLTKKIVWSDLRAIALSDSLDKGAIFVETNEGSVVVKGYPNIAQGYFFSQLAIVLGIPVPNKRIVRWDSSEFKVLTKELQRATFMLKQLHQKITNRLENPYLEIQEYLPGITLSYMGKARAGKIFNFYDPQSRHRLIKVGFLMGLDIFINNPSRFPLEIWKNSGNSEHMIVRTEPRYTDTTKDLHDIDNLSFDYEYIYGLDSYSFERPPSYYTNVEEFLNKVFLEMKSIMQAQLDPLYETKDQKIECLNEFKQLVYDHTLYEIKEMSLLQVLLGIVLTIDNIVYMGPVRLRTLWESVTVETDWNNAWMKNLQGINMDFLESMISIFQKFCTIYEDVVKYSKDITLNQYSFDEQKYLEIIMMNPKIKERIEKERENDLMNSQKLDKSEVVDEDEGEVLERNLNDVELDRKIEEMFMIDPKDIPKGENKNQKQKKPLTPEEYQQQELEKKKYGGILAKKLYENE</sequence>
<evidence type="ECO:0000256" key="5">
    <source>
        <dbReference type="ARBA" id="ARBA00022840"/>
    </source>
</evidence>
<dbReference type="InParanoid" id="A0BPQ4"/>
<dbReference type="KEGG" id="ptm:GSPATT00005271001"/>
<feature type="region of interest" description="Disordered" evidence="7">
    <location>
        <begin position="448"/>
        <end position="467"/>
    </location>
</feature>
<dbReference type="FunFam" id="3.30.200.20:FF:001502">
    <property type="entry name" value="Uncharacterized protein"/>
    <property type="match status" value="1"/>
</dbReference>
<accession>A0BPQ4</accession>
<dbReference type="GO" id="GO:0005737">
    <property type="term" value="C:cytoplasm"/>
    <property type="evidence" value="ECO:0000318"/>
    <property type="project" value="GO_Central"/>
</dbReference>
<dbReference type="SMART" id="SM00220">
    <property type="entry name" value="S_TKc"/>
    <property type="match status" value="1"/>
</dbReference>
<evidence type="ECO:0000313" key="9">
    <source>
        <dbReference type="EMBL" id="CAK60521.1"/>
    </source>
</evidence>
<feature type="region of interest" description="Disordered" evidence="7">
    <location>
        <begin position="899"/>
        <end position="926"/>
    </location>
</feature>
<protein>
    <recommendedName>
        <fullName evidence="8">Protein kinase domain-containing protein</fullName>
    </recommendedName>
</protein>
<dbReference type="eggNOG" id="KOG0032">
    <property type="taxonomic scope" value="Eukaryota"/>
</dbReference>
<proteinExistence type="predicted"/>
<dbReference type="InterPro" id="IPR050205">
    <property type="entry name" value="CDPK_Ser/Thr_kinases"/>
</dbReference>
<dbReference type="PANTHER" id="PTHR24349">
    <property type="entry name" value="SERINE/THREONINE-PROTEIN KINASE"/>
    <property type="match status" value="1"/>
</dbReference>
<dbReference type="Gene3D" id="1.10.510.10">
    <property type="entry name" value="Transferase(Phosphotransferase) domain 1"/>
    <property type="match status" value="1"/>
</dbReference>
<dbReference type="PROSITE" id="PS00108">
    <property type="entry name" value="PROTEIN_KINASE_ST"/>
    <property type="match status" value="1"/>
</dbReference>
<dbReference type="InterPro" id="IPR015275">
    <property type="entry name" value="Actin-fragmin_kin_cat_dom"/>
</dbReference>
<dbReference type="Gene3D" id="1.10.1070.11">
    <property type="entry name" value="Phosphatidylinositol 3-/4-kinase, catalytic domain"/>
    <property type="match status" value="1"/>
</dbReference>
<dbReference type="InterPro" id="IPR008271">
    <property type="entry name" value="Ser/Thr_kinase_AS"/>
</dbReference>
<dbReference type="SUPFAM" id="SSF56112">
    <property type="entry name" value="Protein kinase-like (PK-like)"/>
    <property type="match status" value="2"/>
</dbReference>
<dbReference type="PROSITE" id="PS50011">
    <property type="entry name" value="PROTEIN_KINASE_DOM"/>
    <property type="match status" value="1"/>
</dbReference>
<evidence type="ECO:0000313" key="10">
    <source>
        <dbReference type="Proteomes" id="UP000000600"/>
    </source>
</evidence>
<feature type="binding site" evidence="6">
    <location>
        <position position="54"/>
    </location>
    <ligand>
        <name>ATP</name>
        <dbReference type="ChEBI" id="CHEBI:30616"/>
    </ligand>
</feature>
<dbReference type="CDD" id="cd05124">
    <property type="entry name" value="AFK"/>
    <property type="match status" value="1"/>
</dbReference>
<evidence type="ECO:0000256" key="4">
    <source>
        <dbReference type="ARBA" id="ARBA00022777"/>
    </source>
</evidence>
<dbReference type="GO" id="GO:0004683">
    <property type="term" value="F:calcium/calmodulin-dependent protein kinase activity"/>
    <property type="evidence" value="ECO:0000318"/>
    <property type="project" value="GO_Central"/>
</dbReference>
<evidence type="ECO:0000259" key="8">
    <source>
        <dbReference type="PROSITE" id="PS50011"/>
    </source>
</evidence>
<dbReference type="Gene3D" id="3.30.200.20">
    <property type="entry name" value="Phosphorylase Kinase, domain 1"/>
    <property type="match status" value="1"/>
</dbReference>
<feature type="domain" description="Protein kinase" evidence="8">
    <location>
        <begin position="25"/>
        <end position="279"/>
    </location>
</feature>
<dbReference type="GO" id="GO:0009931">
    <property type="term" value="F:calcium-dependent protein serine/threonine kinase activity"/>
    <property type="evidence" value="ECO:0000318"/>
    <property type="project" value="GO_Central"/>
</dbReference>
<dbReference type="GO" id="GO:0005634">
    <property type="term" value="C:nucleus"/>
    <property type="evidence" value="ECO:0000318"/>
    <property type="project" value="GO_Central"/>
</dbReference>
<dbReference type="Gene3D" id="1.10.238.10">
    <property type="entry name" value="EF-hand"/>
    <property type="match status" value="2"/>
</dbReference>
<dbReference type="EMBL" id="CT868008">
    <property type="protein sequence ID" value="CAK60521.1"/>
    <property type="molecule type" value="Genomic_DNA"/>
</dbReference>
<keyword evidence="4" id="KW-0418">Kinase</keyword>
<feature type="compositionally biased region" description="Basic and acidic residues" evidence="7">
    <location>
        <begin position="899"/>
        <end position="910"/>
    </location>
</feature>
<organism evidence="9 10">
    <name type="scientific">Paramecium tetraurelia</name>
    <dbReference type="NCBI Taxonomy" id="5888"/>
    <lineage>
        <taxon>Eukaryota</taxon>
        <taxon>Sar</taxon>
        <taxon>Alveolata</taxon>
        <taxon>Ciliophora</taxon>
        <taxon>Intramacronucleata</taxon>
        <taxon>Oligohymenophorea</taxon>
        <taxon>Peniculida</taxon>
        <taxon>Parameciidae</taxon>
        <taxon>Paramecium</taxon>
    </lineage>
</organism>
<dbReference type="Pfam" id="PF00069">
    <property type="entry name" value="Pkinase"/>
    <property type="match status" value="1"/>
</dbReference>
<keyword evidence="3 6" id="KW-0547">Nucleotide-binding</keyword>
<dbReference type="OrthoDB" id="428586at2759"/>
<dbReference type="HOGENOM" id="CLU_311355_0_0_1"/>
<evidence type="ECO:0000256" key="7">
    <source>
        <dbReference type="SAM" id="MobiDB-lite"/>
    </source>
</evidence>
<dbReference type="InterPro" id="IPR000719">
    <property type="entry name" value="Prot_kinase_dom"/>
</dbReference>
<dbReference type="InterPro" id="IPR036940">
    <property type="entry name" value="PI3/4_kinase_cat_sf"/>
</dbReference>
<dbReference type="GO" id="GO:0005516">
    <property type="term" value="F:calmodulin binding"/>
    <property type="evidence" value="ECO:0000318"/>
    <property type="project" value="GO_Central"/>
</dbReference>
<dbReference type="CDD" id="cd05117">
    <property type="entry name" value="STKc_CAMK"/>
    <property type="match status" value="1"/>
</dbReference>
<dbReference type="RefSeq" id="XP_001427919.1">
    <property type="nucleotide sequence ID" value="XM_001427882.1"/>
</dbReference>
<dbReference type="Gene3D" id="3.30.1010.10">
    <property type="entry name" value="Phosphatidylinositol 3-kinase Catalytic Subunit, Chain A, domain 4"/>
    <property type="match status" value="1"/>
</dbReference>
<name>A0BPQ4_PARTE</name>
<evidence type="ECO:0000256" key="6">
    <source>
        <dbReference type="PROSITE-ProRule" id="PRU10141"/>
    </source>
</evidence>
<keyword evidence="2" id="KW-0808">Transferase</keyword>
<dbReference type="GeneID" id="5013703"/>
<dbReference type="GO" id="GO:0005524">
    <property type="term" value="F:ATP binding"/>
    <property type="evidence" value="ECO:0007669"/>
    <property type="project" value="UniProtKB-UniRule"/>
</dbReference>
<evidence type="ECO:0000256" key="3">
    <source>
        <dbReference type="ARBA" id="ARBA00022741"/>
    </source>
</evidence>
<evidence type="ECO:0000256" key="1">
    <source>
        <dbReference type="ARBA" id="ARBA00022527"/>
    </source>
</evidence>
<keyword evidence="5 6" id="KW-0067">ATP-binding</keyword>
<gene>
    <name evidence="9" type="ORF">GSPATT00005271001</name>
</gene>
<dbReference type="PROSITE" id="PS00107">
    <property type="entry name" value="PROTEIN_KINASE_ATP"/>
    <property type="match status" value="1"/>
</dbReference>
<keyword evidence="10" id="KW-1185">Reference proteome</keyword>
<dbReference type="AlphaFoldDB" id="A0BPQ4"/>
<dbReference type="GO" id="GO:0035556">
    <property type="term" value="P:intracellular signal transduction"/>
    <property type="evidence" value="ECO:0000318"/>
    <property type="project" value="GO_Central"/>
</dbReference>
<dbReference type="InterPro" id="IPR017441">
    <property type="entry name" value="Protein_kinase_ATP_BS"/>
</dbReference>
<reference evidence="9 10" key="1">
    <citation type="journal article" date="2006" name="Nature">
        <title>Global trends of whole-genome duplications revealed by the ciliate Paramecium tetraurelia.</title>
        <authorList>
            <consortium name="Genoscope"/>
            <person name="Aury J.-M."/>
            <person name="Jaillon O."/>
            <person name="Duret L."/>
            <person name="Noel B."/>
            <person name="Jubin C."/>
            <person name="Porcel B.M."/>
            <person name="Segurens B."/>
            <person name="Daubin V."/>
            <person name="Anthouard V."/>
            <person name="Aiach N."/>
            <person name="Arnaiz O."/>
            <person name="Billaut A."/>
            <person name="Beisson J."/>
            <person name="Blanc I."/>
            <person name="Bouhouche K."/>
            <person name="Camara F."/>
            <person name="Duharcourt S."/>
            <person name="Guigo R."/>
            <person name="Gogendeau D."/>
            <person name="Katinka M."/>
            <person name="Keller A.-M."/>
            <person name="Kissmehl R."/>
            <person name="Klotz C."/>
            <person name="Koll F."/>
            <person name="Le Moue A."/>
            <person name="Lepere C."/>
            <person name="Malinsky S."/>
            <person name="Nowacki M."/>
            <person name="Nowak J.K."/>
            <person name="Plattner H."/>
            <person name="Poulain J."/>
            <person name="Ruiz F."/>
            <person name="Serrano V."/>
            <person name="Zagulski M."/>
            <person name="Dessen P."/>
            <person name="Betermier M."/>
            <person name="Weissenbach J."/>
            <person name="Scarpelli C."/>
            <person name="Schachter V."/>
            <person name="Sperling L."/>
            <person name="Meyer E."/>
            <person name="Cohen J."/>
            <person name="Wincker P."/>
        </authorList>
    </citation>
    <scope>NUCLEOTIDE SEQUENCE [LARGE SCALE GENOMIC DNA]</scope>
    <source>
        <strain evidence="9 10">Stock d4-2</strain>
    </source>
</reference>